<reference evidence="1 2" key="1">
    <citation type="submission" date="2015-12" db="EMBL/GenBank/DDBJ databases">
        <title>The genome of Folsomia candida.</title>
        <authorList>
            <person name="Faddeeva A."/>
            <person name="Derks M.F."/>
            <person name="Anvar Y."/>
            <person name="Smit S."/>
            <person name="Van Straalen N."/>
            <person name="Roelofs D."/>
        </authorList>
    </citation>
    <scope>NUCLEOTIDE SEQUENCE [LARGE SCALE GENOMIC DNA]</scope>
    <source>
        <strain evidence="1 2">VU population</strain>
        <tissue evidence="1">Whole body</tissue>
    </source>
</reference>
<gene>
    <name evidence="1" type="ORF">Fcan01_28265</name>
</gene>
<proteinExistence type="predicted"/>
<accession>A0A226CU43</accession>
<comment type="caution">
    <text evidence="1">The sequence shown here is derived from an EMBL/GenBank/DDBJ whole genome shotgun (WGS) entry which is preliminary data.</text>
</comment>
<name>A0A226CU43_FOLCA</name>
<protein>
    <submittedName>
        <fullName evidence="1">Uncharacterized protein</fullName>
    </submittedName>
</protein>
<organism evidence="1 2">
    <name type="scientific">Folsomia candida</name>
    <name type="common">Springtail</name>
    <dbReference type="NCBI Taxonomy" id="158441"/>
    <lineage>
        <taxon>Eukaryota</taxon>
        <taxon>Metazoa</taxon>
        <taxon>Ecdysozoa</taxon>
        <taxon>Arthropoda</taxon>
        <taxon>Hexapoda</taxon>
        <taxon>Collembola</taxon>
        <taxon>Entomobryomorpha</taxon>
        <taxon>Isotomoidea</taxon>
        <taxon>Isotomidae</taxon>
        <taxon>Proisotominae</taxon>
        <taxon>Folsomia</taxon>
    </lineage>
</organism>
<evidence type="ECO:0000313" key="1">
    <source>
        <dbReference type="EMBL" id="OXA36965.1"/>
    </source>
</evidence>
<keyword evidence="2" id="KW-1185">Reference proteome</keyword>
<evidence type="ECO:0000313" key="2">
    <source>
        <dbReference type="Proteomes" id="UP000198287"/>
    </source>
</evidence>
<dbReference type="Proteomes" id="UP000198287">
    <property type="component" value="Unassembled WGS sequence"/>
</dbReference>
<dbReference type="EMBL" id="LNIX01000067">
    <property type="protein sequence ID" value="OXA36965.1"/>
    <property type="molecule type" value="Genomic_DNA"/>
</dbReference>
<dbReference type="AlphaFoldDB" id="A0A226CU43"/>
<sequence length="376" mass="40575">MSSDPISTQPCSQQPLQLLNRICEPPYLHRLLGQLGSFYIKRSGHATSYACGEDKQKIFSYSEKVHINRVHALSATMMFTNNDGIEFITMTYDFAGGKIRTVDAHLGVLNPAGCCEAGPFITTGAGCGCCGRQTFVAIPTRGGIVTMKPRKVGCRGCCLFACCCSGSPSYDILVNGDKVGSLSRDGGDDALRVTFPPSETSELKGIIVVLSFTVDHQMFSYSEQVVANLDIARAITMMFTDNKGIEFVTATYDLSGSNIRSGSTSLGVFASRYRHTPLPYTALGRNWAFCGAQTLTVNITGGGTVTMKKVKVSCWGCCFFACCCRGSYEILVNGEKVGSWGRDGEGDAPLVTFSPTLDPRLKGIIIVLSFILVRHI</sequence>